<protein>
    <submittedName>
        <fullName evidence="2">Uncharacterized protein</fullName>
    </submittedName>
</protein>
<dbReference type="EMBL" id="MFFM01000041">
    <property type="protein sequence ID" value="OGF09411.1"/>
    <property type="molecule type" value="Genomic_DNA"/>
</dbReference>
<keyword evidence="1" id="KW-0472">Membrane</keyword>
<feature type="transmembrane region" description="Helical" evidence="1">
    <location>
        <begin position="19"/>
        <end position="36"/>
    </location>
</feature>
<keyword evidence="1" id="KW-1133">Transmembrane helix</keyword>
<sequence length="174" mass="19719">MQTIISSIRYFNSGYNQRLVFLFILSCIFSLLFGCTKKEANVQNTKVIVNDTLYVKGKSVIFFSLTNTEYDSIVKNGGKTNEIDEVLSDFQHYTNIVIDSLNKTGVKCSISSKPIYKIVKDNGEVTMFSKTGKEHIVGAILTDGKKNPKFYFGVATDADYFDMIANYFYKKQVK</sequence>
<keyword evidence="1" id="KW-0812">Transmembrane</keyword>
<comment type="caution">
    <text evidence="2">The sequence shown here is derived from an EMBL/GenBank/DDBJ whole genome shotgun (WGS) entry which is preliminary data.</text>
</comment>
<accession>A0A1F5R675</accession>
<gene>
    <name evidence="2" type="ORF">A2024_00520</name>
</gene>
<evidence type="ECO:0000313" key="3">
    <source>
        <dbReference type="Proteomes" id="UP000177230"/>
    </source>
</evidence>
<proteinExistence type="predicted"/>
<dbReference type="AlphaFoldDB" id="A0A1F5R675"/>
<evidence type="ECO:0000256" key="1">
    <source>
        <dbReference type="SAM" id="Phobius"/>
    </source>
</evidence>
<name>A0A1F5R675_9BACT</name>
<evidence type="ECO:0000313" key="2">
    <source>
        <dbReference type="EMBL" id="OGF09411.1"/>
    </source>
</evidence>
<dbReference type="Proteomes" id="UP000177230">
    <property type="component" value="Unassembled WGS sequence"/>
</dbReference>
<organism evidence="2 3">
    <name type="scientific">Candidatus Edwardsbacteria bacterium GWF2_54_11</name>
    <dbReference type="NCBI Taxonomy" id="1817851"/>
    <lineage>
        <taxon>Bacteria</taxon>
        <taxon>Candidatus Edwardsiibacteriota</taxon>
    </lineage>
</organism>
<reference evidence="2 3" key="1">
    <citation type="journal article" date="2016" name="Nat. Commun.">
        <title>Thousands of microbial genomes shed light on interconnected biogeochemical processes in an aquifer system.</title>
        <authorList>
            <person name="Anantharaman K."/>
            <person name="Brown C.T."/>
            <person name="Hug L.A."/>
            <person name="Sharon I."/>
            <person name="Castelle C.J."/>
            <person name="Probst A.J."/>
            <person name="Thomas B.C."/>
            <person name="Singh A."/>
            <person name="Wilkins M.J."/>
            <person name="Karaoz U."/>
            <person name="Brodie E.L."/>
            <person name="Williams K.H."/>
            <person name="Hubbard S.S."/>
            <person name="Banfield J.F."/>
        </authorList>
    </citation>
    <scope>NUCLEOTIDE SEQUENCE [LARGE SCALE GENOMIC DNA]</scope>
</reference>